<dbReference type="EMBL" id="AKWM02000030">
    <property type="protein sequence ID" value="EKS00658.1"/>
    <property type="molecule type" value="Genomic_DNA"/>
</dbReference>
<proteinExistence type="predicted"/>
<accession>A0AA87MQX1</accession>
<evidence type="ECO:0000313" key="2">
    <source>
        <dbReference type="Proteomes" id="UP000001343"/>
    </source>
</evidence>
<evidence type="ECO:0000313" key="1">
    <source>
        <dbReference type="EMBL" id="EKS00658.1"/>
    </source>
</evidence>
<organism evidence="1 2">
    <name type="scientific">Leptospira mayottensis 200901122</name>
    <dbReference type="NCBI Taxonomy" id="1193010"/>
    <lineage>
        <taxon>Bacteria</taxon>
        <taxon>Pseudomonadati</taxon>
        <taxon>Spirochaetota</taxon>
        <taxon>Spirochaetia</taxon>
        <taxon>Leptospirales</taxon>
        <taxon>Leptospiraceae</taxon>
        <taxon>Leptospira</taxon>
    </lineage>
</organism>
<gene>
    <name evidence="1" type="ORF">LEP1GSC125_1468</name>
</gene>
<dbReference type="AlphaFoldDB" id="A0AA87MQX1"/>
<reference evidence="1 2" key="1">
    <citation type="journal article" date="2014" name="Int. J. Syst. Evol. Microbiol.">
        <title>Leptospira mayottensis sp. nov., a pathogenic species of the genus Leptospira isolated from humans.</title>
        <authorList>
            <person name="Bourhy P."/>
            <person name="Collet L."/>
            <person name="Brisse S."/>
            <person name="Picardeau M."/>
        </authorList>
    </citation>
    <scope>NUCLEOTIDE SEQUENCE [LARGE SCALE GENOMIC DNA]</scope>
    <source>
        <strain evidence="1 2">200901122</strain>
    </source>
</reference>
<comment type="caution">
    <text evidence="1">The sequence shown here is derived from an EMBL/GenBank/DDBJ whole genome shotgun (WGS) entry which is preliminary data.</text>
</comment>
<protein>
    <submittedName>
        <fullName evidence="1">Uncharacterized protein</fullName>
    </submittedName>
</protein>
<dbReference type="Proteomes" id="UP000001343">
    <property type="component" value="Unassembled WGS sequence"/>
</dbReference>
<name>A0AA87MQX1_9LEPT</name>
<sequence length="47" mass="5417">MLLSFLLGSSVFAKTRAKVYNDLWEALEDSRNVTRGYLKNRHPCSQT</sequence>